<name>A0A3E2N7E1_9FIRM</name>
<gene>
    <name evidence="11" type="ORF">DS742_20750</name>
    <name evidence="10" type="ORF">LAD12857_17010</name>
</gene>
<keyword evidence="3" id="KW-0547">Nucleotide-binding</keyword>
<dbReference type="PROSITE" id="PS50893">
    <property type="entry name" value="ABC_TRANSPORTER_2"/>
    <property type="match status" value="1"/>
</dbReference>
<dbReference type="SUPFAM" id="SSF52540">
    <property type="entry name" value="P-loop containing nucleoside triphosphate hydrolases"/>
    <property type="match status" value="1"/>
</dbReference>
<dbReference type="Gene3D" id="1.20.1560.10">
    <property type="entry name" value="ABC transporter type 1, transmembrane domain"/>
    <property type="match status" value="1"/>
</dbReference>
<evidence type="ECO:0000256" key="4">
    <source>
        <dbReference type="ARBA" id="ARBA00022840"/>
    </source>
</evidence>
<dbReference type="EMBL" id="BRPJ01000030">
    <property type="protein sequence ID" value="GLB29778.1"/>
    <property type="molecule type" value="Genomic_DNA"/>
</dbReference>
<feature type="domain" description="ABC transmembrane type-1" evidence="9">
    <location>
        <begin position="27"/>
        <end position="312"/>
    </location>
</feature>
<dbReference type="OrthoDB" id="2328604at2"/>
<dbReference type="InterPro" id="IPR017871">
    <property type="entry name" value="ABC_transporter-like_CS"/>
</dbReference>
<comment type="caution">
    <text evidence="11">The sequence shown here is derived from an EMBL/GenBank/DDBJ whole genome shotgun (WGS) entry which is preliminary data.</text>
</comment>
<feature type="transmembrane region" description="Helical" evidence="7">
    <location>
        <begin position="25"/>
        <end position="51"/>
    </location>
</feature>
<dbReference type="AlphaFoldDB" id="A0A3E2N7E1"/>
<dbReference type="Gene3D" id="3.40.50.300">
    <property type="entry name" value="P-loop containing nucleotide triphosphate hydrolases"/>
    <property type="match status" value="1"/>
</dbReference>
<organism evidence="11 12">
    <name type="scientific">Lacrimispora amygdalina</name>
    <dbReference type="NCBI Taxonomy" id="253257"/>
    <lineage>
        <taxon>Bacteria</taxon>
        <taxon>Bacillati</taxon>
        <taxon>Bacillota</taxon>
        <taxon>Clostridia</taxon>
        <taxon>Lachnospirales</taxon>
        <taxon>Lachnospiraceae</taxon>
        <taxon>Lacrimispora</taxon>
    </lineage>
</organism>
<protein>
    <submittedName>
        <fullName evidence="10 11">ABC transporter ATP-binding protein</fullName>
    </submittedName>
</protein>
<evidence type="ECO:0000313" key="10">
    <source>
        <dbReference type="EMBL" id="GLB29778.1"/>
    </source>
</evidence>
<dbReference type="GO" id="GO:0005524">
    <property type="term" value="F:ATP binding"/>
    <property type="evidence" value="ECO:0007669"/>
    <property type="project" value="UniProtKB-KW"/>
</dbReference>
<dbReference type="Pfam" id="PF00664">
    <property type="entry name" value="ABC_membrane"/>
    <property type="match status" value="1"/>
</dbReference>
<feature type="transmembrane region" description="Helical" evidence="7">
    <location>
        <begin position="63"/>
        <end position="81"/>
    </location>
</feature>
<dbReference type="Proteomes" id="UP001419084">
    <property type="component" value="Unassembled WGS sequence"/>
</dbReference>
<evidence type="ECO:0000256" key="7">
    <source>
        <dbReference type="SAM" id="Phobius"/>
    </source>
</evidence>
<dbReference type="EMBL" id="QOHO01000071">
    <property type="protein sequence ID" value="RFZ76908.1"/>
    <property type="molecule type" value="Genomic_DNA"/>
</dbReference>
<dbReference type="InterPro" id="IPR003439">
    <property type="entry name" value="ABC_transporter-like_ATP-bd"/>
</dbReference>
<keyword evidence="6 7" id="KW-0472">Membrane</keyword>
<dbReference type="GO" id="GO:0140359">
    <property type="term" value="F:ABC-type transporter activity"/>
    <property type="evidence" value="ECO:0007669"/>
    <property type="project" value="InterPro"/>
</dbReference>
<sequence>MNKFKGNIKLFVYTIQLLCKINKKIFAFSVVLSIINGIFPIATLLLSQSIINEIQLLKKPFDILLKLIMIYFLISVIGTILQNISGYILSKLNNILQYGINRIIIEKCSKLSLEMLERTETYDTIARLEQDISTKPYQTLQSIMSIFSNGVSAVLASIIIISWNVWIEVLLLIISIMMFSGEIIIGNKEFIMKYKRSDKEREAWYYSYLLTHDTAFKEVKSFGLKNHFLKRYIELSNIFISQTNQIEKFKTLLNISISLIQDVFSLVTMIMAIYAAYIGRIMIGTAMSYLNAITMVQGSTNALASGIYTIYNSNLYISLLKDFLENFDGEEEIDSESKLKVDSISSLDLFRIGYDYPEFKSALNEVTLKINKGEQIAIVGKNGSGKSTLFKIICGLYKTSRGKFMVNGYDIDTYNIESYRKRTSVLFQDFLKFEGSLKENIAIGDINKLENNEDIYMALDKANVNFLKSKGYYDLGKTLGNWFDNGSQLSGGQWQKIALARAYYRKADVFLLDEPSSALDAMAEMKIFKSFFEISKDKIGIYITHRVKIAKNATKIIVLEGGNIVGVGNHEKLLRECSVYKDMYFEELKEING</sequence>
<dbReference type="Pfam" id="PF00005">
    <property type="entry name" value="ABC_tran"/>
    <property type="match status" value="1"/>
</dbReference>
<evidence type="ECO:0000256" key="5">
    <source>
        <dbReference type="ARBA" id="ARBA00022989"/>
    </source>
</evidence>
<accession>A0A3E2N7E1</accession>
<evidence type="ECO:0000256" key="2">
    <source>
        <dbReference type="ARBA" id="ARBA00022692"/>
    </source>
</evidence>
<evidence type="ECO:0000256" key="3">
    <source>
        <dbReference type="ARBA" id="ARBA00022741"/>
    </source>
</evidence>
<dbReference type="GO" id="GO:0005886">
    <property type="term" value="C:plasma membrane"/>
    <property type="evidence" value="ECO:0007669"/>
    <property type="project" value="UniProtKB-SubCell"/>
</dbReference>
<dbReference type="PANTHER" id="PTHR24221">
    <property type="entry name" value="ATP-BINDING CASSETTE SUB-FAMILY B"/>
    <property type="match status" value="1"/>
</dbReference>
<reference evidence="10 13" key="2">
    <citation type="journal article" date="2024" name="Int. J. Syst. Evol. Microbiol.">
        <title>Lacrimispora brassicae sp. nov. isolated from fermented cabbage, and proposal of Clostridium indicum Gundawar et al. 2019 and Clostridium methoxybenzovorans Mechichi et al. 1999 as heterotypic synonyms of Lacrimispora amygdalina (Parshina et al. 2003) Haas and Blanchard 2020 and Lacrimispora indolis (McClung and McCoy 1957) Haas and Blanchard 2020, respectively.</title>
        <authorList>
            <person name="Kobayashi H."/>
            <person name="Tanizawa Y."/>
            <person name="Sakamoto M."/>
            <person name="Ohkuma M."/>
            <person name="Tohno M."/>
        </authorList>
    </citation>
    <scope>NUCLEOTIDE SEQUENCE [LARGE SCALE GENOMIC DNA]</scope>
    <source>
        <strain evidence="10 13">DSM 12857</strain>
    </source>
</reference>
<keyword evidence="4 11" id="KW-0067">ATP-binding</keyword>
<dbReference type="InterPro" id="IPR036640">
    <property type="entry name" value="ABC1_TM_sf"/>
</dbReference>
<dbReference type="RefSeq" id="WP_117418874.1">
    <property type="nucleotide sequence ID" value="NZ_BRPJ01000030.1"/>
</dbReference>
<dbReference type="GO" id="GO:0034040">
    <property type="term" value="F:ATPase-coupled lipid transmembrane transporter activity"/>
    <property type="evidence" value="ECO:0007669"/>
    <property type="project" value="TreeGrafter"/>
</dbReference>
<dbReference type="PROSITE" id="PS00211">
    <property type="entry name" value="ABC_TRANSPORTER_1"/>
    <property type="match status" value="1"/>
</dbReference>
<feature type="transmembrane region" description="Helical" evidence="7">
    <location>
        <begin position="169"/>
        <end position="186"/>
    </location>
</feature>
<dbReference type="SMART" id="SM00382">
    <property type="entry name" value="AAA"/>
    <property type="match status" value="1"/>
</dbReference>
<proteinExistence type="predicted"/>
<dbReference type="PANTHER" id="PTHR24221:SF646">
    <property type="entry name" value="HAEMOLYSIN SECRETION ATP-BINDING PROTEIN"/>
    <property type="match status" value="1"/>
</dbReference>
<keyword evidence="13" id="KW-1185">Reference proteome</keyword>
<keyword evidence="2 7" id="KW-0812">Transmembrane</keyword>
<evidence type="ECO:0000259" key="9">
    <source>
        <dbReference type="PROSITE" id="PS50929"/>
    </source>
</evidence>
<comment type="subcellular location">
    <subcellularLocation>
        <location evidence="1">Cell membrane</location>
        <topology evidence="1">Multi-pass membrane protein</topology>
    </subcellularLocation>
</comment>
<evidence type="ECO:0000256" key="1">
    <source>
        <dbReference type="ARBA" id="ARBA00004651"/>
    </source>
</evidence>
<dbReference type="InterPro" id="IPR011527">
    <property type="entry name" value="ABC1_TM_dom"/>
</dbReference>
<dbReference type="SUPFAM" id="SSF90123">
    <property type="entry name" value="ABC transporter transmembrane region"/>
    <property type="match status" value="1"/>
</dbReference>
<evidence type="ECO:0000313" key="11">
    <source>
        <dbReference type="EMBL" id="RFZ76908.1"/>
    </source>
</evidence>
<feature type="transmembrane region" description="Helical" evidence="7">
    <location>
        <begin position="252"/>
        <end position="277"/>
    </location>
</feature>
<dbReference type="Proteomes" id="UP000260680">
    <property type="component" value="Unassembled WGS sequence"/>
</dbReference>
<dbReference type="CDD" id="cd03228">
    <property type="entry name" value="ABCC_MRP_Like"/>
    <property type="match status" value="1"/>
</dbReference>
<dbReference type="PROSITE" id="PS50929">
    <property type="entry name" value="ABC_TM1F"/>
    <property type="match status" value="1"/>
</dbReference>
<dbReference type="InterPro" id="IPR039421">
    <property type="entry name" value="Type_1_exporter"/>
</dbReference>
<evidence type="ECO:0000256" key="6">
    <source>
        <dbReference type="ARBA" id="ARBA00023136"/>
    </source>
</evidence>
<dbReference type="InterPro" id="IPR027417">
    <property type="entry name" value="P-loop_NTPase"/>
</dbReference>
<dbReference type="GO" id="GO:0016887">
    <property type="term" value="F:ATP hydrolysis activity"/>
    <property type="evidence" value="ECO:0007669"/>
    <property type="project" value="InterPro"/>
</dbReference>
<dbReference type="InterPro" id="IPR003593">
    <property type="entry name" value="AAA+_ATPase"/>
</dbReference>
<evidence type="ECO:0000313" key="12">
    <source>
        <dbReference type="Proteomes" id="UP000260680"/>
    </source>
</evidence>
<evidence type="ECO:0000259" key="8">
    <source>
        <dbReference type="PROSITE" id="PS50893"/>
    </source>
</evidence>
<feature type="transmembrane region" description="Helical" evidence="7">
    <location>
        <begin position="143"/>
        <end position="163"/>
    </location>
</feature>
<feature type="domain" description="ABC transporter" evidence="8">
    <location>
        <begin position="344"/>
        <end position="586"/>
    </location>
</feature>
<evidence type="ECO:0000313" key="13">
    <source>
        <dbReference type="Proteomes" id="UP001419084"/>
    </source>
</evidence>
<reference evidence="11 12" key="1">
    <citation type="submission" date="2018-07" db="EMBL/GenBank/DDBJ databases">
        <title>New species, Clostridium PI-S10-A1B.</title>
        <authorList>
            <person name="Krishna G."/>
            <person name="Summeta K."/>
            <person name="Shikha S."/>
            <person name="Prabhu P.B."/>
            <person name="Suresh K."/>
        </authorList>
    </citation>
    <scope>NUCLEOTIDE SEQUENCE [LARGE SCALE GENOMIC DNA]</scope>
    <source>
        <strain evidence="11 12">PI-S10-A1B</strain>
    </source>
</reference>
<keyword evidence="5 7" id="KW-1133">Transmembrane helix</keyword>